<evidence type="ECO:0000256" key="9">
    <source>
        <dbReference type="ARBA" id="ARBA00023242"/>
    </source>
</evidence>
<evidence type="ECO:0000256" key="11">
    <source>
        <dbReference type="PIRNR" id="PIRNR037281"/>
    </source>
</evidence>
<dbReference type="PIRSF" id="PIRSF037281">
    <property type="entry name" value="Wee1-like_protein_kinase"/>
    <property type="match status" value="1"/>
</dbReference>
<dbReference type="SUPFAM" id="SSF56112">
    <property type="entry name" value="Protein kinase-like (PK-like)"/>
    <property type="match status" value="1"/>
</dbReference>
<keyword evidence="7 14" id="KW-0460">Magnesium</keyword>
<keyword evidence="2 11" id="KW-0808">Transferase</keyword>
<evidence type="ECO:0000256" key="15">
    <source>
        <dbReference type="PROSITE-ProRule" id="PRU10141"/>
    </source>
</evidence>
<dbReference type="GO" id="GO:0000287">
    <property type="term" value="F:magnesium ion binding"/>
    <property type="evidence" value="ECO:0007669"/>
    <property type="project" value="InterPro"/>
</dbReference>
<evidence type="ECO:0000256" key="12">
    <source>
        <dbReference type="PIRSR" id="PIRSR037281-1"/>
    </source>
</evidence>
<dbReference type="GO" id="GO:0004715">
    <property type="term" value="F:non-membrane spanning protein tyrosine kinase activity"/>
    <property type="evidence" value="ECO:0007669"/>
    <property type="project" value="UniProtKB-UniRule"/>
</dbReference>
<accession>E2BG89</accession>
<evidence type="ECO:0000256" key="6">
    <source>
        <dbReference type="ARBA" id="ARBA00022840"/>
    </source>
</evidence>
<evidence type="ECO:0000256" key="8">
    <source>
        <dbReference type="ARBA" id="ARBA00023137"/>
    </source>
</evidence>
<evidence type="ECO:0000256" key="5">
    <source>
        <dbReference type="ARBA" id="ARBA00022777"/>
    </source>
</evidence>
<dbReference type="InterPro" id="IPR017441">
    <property type="entry name" value="Protein_kinase_ATP_BS"/>
</dbReference>
<dbReference type="InterPro" id="IPR011009">
    <property type="entry name" value="Kinase-like_dom_sf"/>
</dbReference>
<comment type="similarity">
    <text evidence="11">Belongs to the protein kinase superfamily. Ser/Thr protein kinase family. WEE1 subfamily.</text>
</comment>
<evidence type="ECO:0000256" key="1">
    <source>
        <dbReference type="ARBA" id="ARBA00004123"/>
    </source>
</evidence>
<evidence type="ECO:0000256" key="4">
    <source>
        <dbReference type="ARBA" id="ARBA00022741"/>
    </source>
</evidence>
<dbReference type="GO" id="GO:0005634">
    <property type="term" value="C:nucleus"/>
    <property type="evidence" value="ECO:0007669"/>
    <property type="project" value="UniProtKB-SubCell"/>
</dbReference>
<evidence type="ECO:0000256" key="13">
    <source>
        <dbReference type="PIRSR" id="PIRSR037281-2"/>
    </source>
</evidence>
<dbReference type="PROSITE" id="PS00108">
    <property type="entry name" value="PROTEIN_KINASE_ST"/>
    <property type="match status" value="1"/>
</dbReference>
<dbReference type="PANTHER" id="PTHR11042:SF185">
    <property type="entry name" value="WEE1-LIKE PROTEIN KINASE"/>
    <property type="match status" value="1"/>
</dbReference>
<evidence type="ECO:0000256" key="16">
    <source>
        <dbReference type="SAM" id="MobiDB-lite"/>
    </source>
</evidence>
<gene>
    <name evidence="18" type="ORF">EAI_17411</name>
</gene>
<dbReference type="PROSITE" id="PS50011">
    <property type="entry name" value="PROTEIN_KINASE_DOM"/>
    <property type="match status" value="1"/>
</dbReference>
<feature type="region of interest" description="Disordered" evidence="16">
    <location>
        <begin position="1"/>
        <end position="53"/>
    </location>
</feature>
<evidence type="ECO:0000259" key="17">
    <source>
        <dbReference type="PROSITE" id="PS50011"/>
    </source>
</evidence>
<dbReference type="GO" id="GO:0005737">
    <property type="term" value="C:cytoplasm"/>
    <property type="evidence" value="ECO:0007669"/>
    <property type="project" value="TreeGrafter"/>
</dbReference>
<dbReference type="FunFam" id="1.10.510.10:FF:000217">
    <property type="entry name" value="Wee1-like protein kinase"/>
    <property type="match status" value="1"/>
</dbReference>
<dbReference type="STRING" id="610380.E2BG89"/>
<dbReference type="FunFam" id="3.30.200.20:FF:000115">
    <property type="entry name" value="Wee1-like kinase 2"/>
    <property type="match status" value="1"/>
</dbReference>
<evidence type="ECO:0000256" key="14">
    <source>
        <dbReference type="PIRSR" id="PIRSR037281-3"/>
    </source>
</evidence>
<dbReference type="FunCoup" id="E2BG89">
    <property type="interactions" value="1156"/>
</dbReference>
<dbReference type="Proteomes" id="UP000008237">
    <property type="component" value="Unassembled WGS sequence"/>
</dbReference>
<dbReference type="PANTHER" id="PTHR11042">
    <property type="entry name" value="EUKARYOTIC TRANSLATION INITIATION FACTOR 2-ALPHA KINASE EIF2-ALPHA KINASE -RELATED"/>
    <property type="match status" value="1"/>
</dbReference>
<feature type="domain" description="Protein kinase" evidence="17">
    <location>
        <begin position="231"/>
        <end position="505"/>
    </location>
</feature>
<feature type="active site" description="Proton acceptor" evidence="12">
    <location>
        <position position="358"/>
    </location>
</feature>
<keyword evidence="3 11" id="KW-0479">Metal-binding</keyword>
<dbReference type="Gene3D" id="1.10.510.10">
    <property type="entry name" value="Transferase(Phosphotransferase) domain 1"/>
    <property type="match status" value="1"/>
</dbReference>
<dbReference type="KEGG" id="hst:105182467"/>
<dbReference type="PhylomeDB" id="E2BG89"/>
<protein>
    <recommendedName>
        <fullName evidence="11">Wee1-like protein kinase</fullName>
        <ecNumber evidence="11">2.7.10.2</ecNumber>
    </recommendedName>
</protein>
<evidence type="ECO:0000313" key="18">
    <source>
        <dbReference type="EMBL" id="EFN85297.1"/>
    </source>
</evidence>
<feature type="binding site" evidence="14">
    <location>
        <position position="400"/>
    </location>
    <ligand>
        <name>Mg(2+)</name>
        <dbReference type="ChEBI" id="CHEBI:18420"/>
        <label>1</label>
    </ligand>
</feature>
<feature type="binding site" evidence="14">
    <location>
        <position position="363"/>
    </location>
    <ligand>
        <name>Mg(2+)</name>
        <dbReference type="ChEBI" id="CHEBI:18420"/>
        <label>1</label>
    </ligand>
</feature>
<keyword evidence="5 11" id="KW-0418">Kinase</keyword>
<comment type="catalytic activity">
    <reaction evidence="11">
        <text>L-tyrosyl-[protein] + ATP = O-phospho-L-tyrosyl-[protein] + ADP + H(+)</text>
        <dbReference type="Rhea" id="RHEA:10596"/>
        <dbReference type="Rhea" id="RHEA-COMP:10136"/>
        <dbReference type="Rhea" id="RHEA-COMP:20101"/>
        <dbReference type="ChEBI" id="CHEBI:15378"/>
        <dbReference type="ChEBI" id="CHEBI:30616"/>
        <dbReference type="ChEBI" id="CHEBI:46858"/>
        <dbReference type="ChEBI" id="CHEBI:61978"/>
        <dbReference type="ChEBI" id="CHEBI:456216"/>
        <dbReference type="EC" id="2.7.10.2"/>
    </reaction>
</comment>
<proteinExistence type="inferred from homology"/>
<feature type="binding site" evidence="13">
    <location>
        <position position="260"/>
    </location>
    <ligand>
        <name>ATP</name>
        <dbReference type="ChEBI" id="CHEBI:30616"/>
    </ligand>
</feature>
<dbReference type="AlphaFoldDB" id="E2BG89"/>
<evidence type="ECO:0000256" key="2">
    <source>
        <dbReference type="ARBA" id="ARBA00022679"/>
    </source>
</evidence>
<dbReference type="SMART" id="SM00220">
    <property type="entry name" value="S_TKc"/>
    <property type="match status" value="1"/>
</dbReference>
<feature type="binding site" evidence="13">
    <location>
        <begin position="237"/>
        <end position="245"/>
    </location>
    <ligand>
        <name>ATP</name>
        <dbReference type="ChEBI" id="CHEBI:30616"/>
    </ligand>
</feature>
<comment type="subcellular location">
    <subcellularLocation>
        <location evidence="1 11">Nucleus</location>
    </subcellularLocation>
</comment>
<dbReference type="InterPro" id="IPR000719">
    <property type="entry name" value="Prot_kinase_dom"/>
</dbReference>
<keyword evidence="4 11" id="KW-0547">Nucleotide-binding</keyword>
<feature type="binding site" evidence="15">
    <location>
        <position position="261"/>
    </location>
    <ligand>
        <name>ATP</name>
        <dbReference type="ChEBI" id="CHEBI:30616"/>
    </ligand>
</feature>
<dbReference type="Pfam" id="PF00069">
    <property type="entry name" value="Pkinase"/>
    <property type="match status" value="1"/>
</dbReference>
<keyword evidence="8 11" id="KW-0829">Tyrosine-protein kinase</keyword>
<keyword evidence="6 11" id="KW-0067">ATP-binding</keyword>
<evidence type="ECO:0000313" key="19">
    <source>
        <dbReference type="Proteomes" id="UP000008237"/>
    </source>
</evidence>
<dbReference type="Gene3D" id="3.30.200.20">
    <property type="entry name" value="Phosphorylase Kinase, domain 1"/>
    <property type="match status" value="1"/>
</dbReference>
<dbReference type="InterPro" id="IPR017164">
    <property type="entry name" value="Wee1-like_protein_kinase"/>
</dbReference>
<dbReference type="OMA" id="TIFNHPV"/>
<sequence length="586" mass="65581">MDDEPKHFEAGNMPQDEELNISCRTNSSGCDVDGDLLDTSVEDFGSPPPLQPRKLSFNSMDCNDSPESAQRANNNNKIPQSVVTGTASIRIPVRENNSSQQMTSSPPYKRVRALRLYDSPLTPKTLMEKSVIQTPLPSKCNRLFSLEKPRICSYPNKSEKPAANVNPFTPNGMLLAARKRTRSKRSLNSLSEIEIPKFDLADSEDSDNDIEQVTKRMALQDSNITRYHQEFHELGLIGSGEFGSVYKCINRLDGCTYAIKKSIKPVAGSINEKNALNEVYAHAVLGKHQHVVRYYSAWAEDNHMIIQNEYCNGGSLADVIARLQTQKTHLSEPELRQLLLHIAEGLRYIHSMQLVHMDIKPGNIFISKEKRLLALNYDSADDGFDEEETVEEEITYKIGDLGHVTSINNPQVEEGDCRYLPTEILREDFSHLSKADIFALGLTVYEAGGGGPLPKNGAAWHEIREGYLQELPHYSHDFNGLLKLMIHSNPEMRPSAISLIQHRVLCPLGNKTKAQLRRELNAEKVKNEILSKQLQQAAKCLKTLAPNVTAISNIMNAGGYKLRPTPTRTSSRIVGKKVNRSNVKPK</sequence>
<dbReference type="GO" id="GO:0005524">
    <property type="term" value="F:ATP binding"/>
    <property type="evidence" value="ECO:0007669"/>
    <property type="project" value="UniProtKB-UniRule"/>
</dbReference>
<dbReference type="PROSITE" id="PS00107">
    <property type="entry name" value="PROTEIN_KINASE_ATP"/>
    <property type="match status" value="1"/>
</dbReference>
<dbReference type="InterPro" id="IPR050339">
    <property type="entry name" value="CC_SR_Kinase"/>
</dbReference>
<comment type="cofactor">
    <cofactor evidence="14">
        <name>Mg(2+)</name>
        <dbReference type="ChEBI" id="CHEBI:18420"/>
    </cofactor>
    <text evidence="14">Binds 2 magnesium ions per subunit.</text>
</comment>
<reference evidence="18 19" key="1">
    <citation type="journal article" date="2010" name="Science">
        <title>Genomic comparison of the ants Camponotus floridanus and Harpegnathos saltator.</title>
        <authorList>
            <person name="Bonasio R."/>
            <person name="Zhang G."/>
            <person name="Ye C."/>
            <person name="Mutti N.S."/>
            <person name="Fang X."/>
            <person name="Qin N."/>
            <person name="Donahue G."/>
            <person name="Yang P."/>
            <person name="Li Q."/>
            <person name="Li C."/>
            <person name="Zhang P."/>
            <person name="Huang Z."/>
            <person name="Berger S.L."/>
            <person name="Reinberg D."/>
            <person name="Wang J."/>
            <person name="Liebig J."/>
        </authorList>
    </citation>
    <scope>NUCLEOTIDE SEQUENCE [LARGE SCALE GENOMIC DNA]</scope>
    <source>
        <strain evidence="18 19">R22 G/1</strain>
    </source>
</reference>
<organism evidence="19">
    <name type="scientific">Harpegnathos saltator</name>
    <name type="common">Jerdon's jumping ant</name>
    <dbReference type="NCBI Taxonomy" id="610380"/>
    <lineage>
        <taxon>Eukaryota</taxon>
        <taxon>Metazoa</taxon>
        <taxon>Ecdysozoa</taxon>
        <taxon>Arthropoda</taxon>
        <taxon>Hexapoda</taxon>
        <taxon>Insecta</taxon>
        <taxon>Pterygota</taxon>
        <taxon>Neoptera</taxon>
        <taxon>Endopterygota</taxon>
        <taxon>Hymenoptera</taxon>
        <taxon>Apocrita</taxon>
        <taxon>Aculeata</taxon>
        <taxon>Formicoidea</taxon>
        <taxon>Formicidae</taxon>
        <taxon>Ponerinae</taxon>
        <taxon>Ponerini</taxon>
        <taxon>Harpegnathos</taxon>
    </lineage>
</organism>
<evidence type="ECO:0000256" key="10">
    <source>
        <dbReference type="ARBA" id="ARBA00037982"/>
    </source>
</evidence>
<dbReference type="InterPro" id="IPR008271">
    <property type="entry name" value="Ser/Thr_kinase_AS"/>
</dbReference>
<evidence type="ECO:0000256" key="7">
    <source>
        <dbReference type="ARBA" id="ARBA00022842"/>
    </source>
</evidence>
<evidence type="ECO:0000256" key="3">
    <source>
        <dbReference type="ARBA" id="ARBA00022723"/>
    </source>
</evidence>
<keyword evidence="9 11" id="KW-0539">Nucleus</keyword>
<dbReference type="GO" id="GO:0000278">
    <property type="term" value="P:mitotic cell cycle"/>
    <property type="evidence" value="ECO:0007669"/>
    <property type="project" value="InterPro"/>
</dbReference>
<comment type="similarity">
    <text evidence="10">Belongs to the protein kinase superfamily. Ser/Thr protein kinase family. GCN2 subfamily.</text>
</comment>
<dbReference type="OrthoDB" id="5337378at2759"/>
<name>E2BG89_HARSA</name>
<dbReference type="EC" id="2.7.10.2" evidence="11"/>
<dbReference type="EMBL" id="GL448116">
    <property type="protein sequence ID" value="EFN85297.1"/>
    <property type="molecule type" value="Genomic_DNA"/>
</dbReference>
<dbReference type="InParanoid" id="E2BG89"/>
<keyword evidence="19" id="KW-1185">Reference proteome</keyword>